<protein>
    <submittedName>
        <fullName evidence="4">ABC transporter substrate-binding protein</fullName>
    </submittedName>
</protein>
<dbReference type="NCBIfam" id="NF038402">
    <property type="entry name" value="TroA_like"/>
    <property type="match status" value="1"/>
</dbReference>
<proteinExistence type="predicted"/>
<dbReference type="PROSITE" id="PS50983">
    <property type="entry name" value="FE_B12_PBP"/>
    <property type="match status" value="1"/>
</dbReference>
<dbReference type="GO" id="GO:0071281">
    <property type="term" value="P:cellular response to iron ion"/>
    <property type="evidence" value="ECO:0007669"/>
    <property type="project" value="TreeGrafter"/>
</dbReference>
<accession>A0A2S0N4T8</accession>
<feature type="chain" id="PRO_5015503389" evidence="2">
    <location>
        <begin position="30"/>
        <end position="302"/>
    </location>
</feature>
<dbReference type="EMBL" id="CP027669">
    <property type="protein sequence ID" value="AVO42953.1"/>
    <property type="molecule type" value="Genomic_DNA"/>
</dbReference>
<dbReference type="PANTHER" id="PTHR30535">
    <property type="entry name" value="VITAMIN B12-BINDING PROTEIN"/>
    <property type="match status" value="1"/>
</dbReference>
<dbReference type="InterPro" id="IPR054828">
    <property type="entry name" value="Vit_B12_bind_prot"/>
</dbReference>
<dbReference type="InterPro" id="IPR050902">
    <property type="entry name" value="ABC_Transporter_SBP"/>
</dbReference>
<dbReference type="RefSeq" id="WP_106447928.1">
    <property type="nucleotide sequence ID" value="NZ_CP027669.1"/>
</dbReference>
<evidence type="ECO:0000313" key="5">
    <source>
        <dbReference type="Proteomes" id="UP000239326"/>
    </source>
</evidence>
<dbReference type="InterPro" id="IPR002491">
    <property type="entry name" value="ABC_transptr_periplasmic_BD"/>
</dbReference>
<evidence type="ECO:0000259" key="3">
    <source>
        <dbReference type="PROSITE" id="PS50983"/>
    </source>
</evidence>
<dbReference type="Gene3D" id="3.40.50.1980">
    <property type="entry name" value="Nitrogenase molybdenum iron protein domain"/>
    <property type="match status" value="2"/>
</dbReference>
<feature type="domain" description="Fe/B12 periplasmic-binding" evidence="3">
    <location>
        <begin position="50"/>
        <end position="299"/>
    </location>
</feature>
<evidence type="ECO:0000256" key="1">
    <source>
        <dbReference type="ARBA" id="ARBA00022729"/>
    </source>
</evidence>
<sequence>MKPTPIKRILIVLAVLLVLVLAMATLAQAGPITVVDDKGRTVTLAGAPQRIVSLLPSLTETVCALGACDRLVGVDRYSNWPASVKVLQGVGGGLDPNIEAIALLRPDVVLMATSSRAQVRLESLGLKVVALEPKTHADVQRVLGKVGQVLGVQDALQVWRVIDAGVQAAAQSVPAAAHGTRVYFEVSSGPFAAGQASFIGETLTRLGAGNIIPASLGPFPKINPEFVVRADPDLIMVGERSADGMAARPGWAQMRAIREGRLCRFDAAQSDVLIRPGPRMAEAARLMAACLSDKTQQKTVRP</sequence>
<evidence type="ECO:0000313" key="4">
    <source>
        <dbReference type="EMBL" id="AVO42953.1"/>
    </source>
</evidence>
<dbReference type="KEGG" id="simp:C6571_18090"/>
<gene>
    <name evidence="4" type="ORF">C6571_18090</name>
</gene>
<dbReference type="PANTHER" id="PTHR30535:SF34">
    <property type="entry name" value="MOLYBDATE-BINDING PROTEIN MOLA"/>
    <property type="match status" value="1"/>
</dbReference>
<keyword evidence="1 2" id="KW-0732">Signal</keyword>
<keyword evidence="5" id="KW-1185">Reference proteome</keyword>
<reference evidence="4 5" key="1">
    <citation type="submission" date="2018-03" db="EMBL/GenBank/DDBJ databases">
        <title>Genome sequencing of Simplicispira sp.</title>
        <authorList>
            <person name="Kim S.-J."/>
            <person name="Heo J."/>
            <person name="Kwon S.-W."/>
        </authorList>
    </citation>
    <scope>NUCLEOTIDE SEQUENCE [LARGE SCALE GENOMIC DNA]</scope>
    <source>
        <strain evidence="4 5">SC1-8</strain>
    </source>
</reference>
<dbReference type="AlphaFoldDB" id="A0A2S0N4T8"/>
<feature type="signal peptide" evidence="2">
    <location>
        <begin position="1"/>
        <end position="29"/>
    </location>
</feature>
<organism evidence="4 5">
    <name type="scientific">Simplicispira suum</name>
    <dbReference type="NCBI Taxonomy" id="2109915"/>
    <lineage>
        <taxon>Bacteria</taxon>
        <taxon>Pseudomonadati</taxon>
        <taxon>Pseudomonadota</taxon>
        <taxon>Betaproteobacteria</taxon>
        <taxon>Burkholderiales</taxon>
        <taxon>Comamonadaceae</taxon>
        <taxon>Simplicispira</taxon>
    </lineage>
</organism>
<name>A0A2S0N4T8_9BURK</name>
<dbReference type="OrthoDB" id="6495095at2"/>
<dbReference type="SUPFAM" id="SSF53807">
    <property type="entry name" value="Helical backbone' metal receptor"/>
    <property type="match status" value="1"/>
</dbReference>
<evidence type="ECO:0000256" key="2">
    <source>
        <dbReference type="SAM" id="SignalP"/>
    </source>
</evidence>
<dbReference type="Pfam" id="PF01497">
    <property type="entry name" value="Peripla_BP_2"/>
    <property type="match status" value="1"/>
</dbReference>
<dbReference type="Proteomes" id="UP000239326">
    <property type="component" value="Chromosome"/>
</dbReference>